<comment type="caution">
    <text evidence="2">The sequence shown here is derived from an EMBL/GenBank/DDBJ whole genome shotgun (WGS) entry which is preliminary data.</text>
</comment>
<dbReference type="CDD" id="cd09741">
    <property type="entry name" value="Csx1_III-U"/>
    <property type="match status" value="1"/>
</dbReference>
<dbReference type="InterPro" id="IPR013413">
    <property type="entry name" value="CRISPR-assoc_prot_NE0113"/>
</dbReference>
<proteinExistence type="predicted"/>
<sequence length="376" mass="43161">MQKKILFLVTGMTPQIITETLYALAVDPESSDKWVPNEIHVLTTSKGKIQIRSRLFNDGIFEQFLKDFYLSNIKFDDSTVHVITCNGEELEDLKSLDDNELAANETCRLIKLFTDDESSTVHVSIAGGRKTMGFYAGYALSLYGRAQDSMSHILVSEDFEFATNFYYPTPYEHFVGKYNSQEHLNAQHAKVFLANIPFVRLRNTLPTTHPLRMNNYQFSDVIEQLNQVNQSLSLEINVTQRYIQVNNSIKADLPPREMALLMWFADYKIQGKAGLKAPTGSHKGEMSFAEQEYIRELTEEYLIHYDELKESDTNIEITKDFFDSTKSKLKKHLEKQLGNELAARLMPKQNGRSTPFSLPIDKDQIVVVNNFKDRVI</sequence>
<accession>N8Y1M4</accession>
<dbReference type="Proteomes" id="UP000013148">
    <property type="component" value="Unassembled WGS sequence"/>
</dbReference>
<feature type="domain" description="CRISPR system ring nuclease SSO2081-like" evidence="1">
    <location>
        <begin position="13"/>
        <end position="227"/>
    </location>
</feature>
<dbReference type="NCBIfam" id="TIGR02584">
    <property type="entry name" value="cas_NE0113"/>
    <property type="match status" value="1"/>
</dbReference>
<keyword evidence="3" id="KW-1185">Reference proteome</keyword>
<dbReference type="PATRIC" id="fig|1217656.3.peg.3899"/>
<dbReference type="EMBL" id="APPJ01000014">
    <property type="protein sequence ID" value="ENV15239.1"/>
    <property type="molecule type" value="Genomic_DNA"/>
</dbReference>
<gene>
    <name evidence="2" type="ORF">F964_03961</name>
</gene>
<evidence type="ECO:0000313" key="2">
    <source>
        <dbReference type="EMBL" id="ENV15239.1"/>
    </source>
</evidence>
<dbReference type="eggNOG" id="COG0745">
    <property type="taxonomic scope" value="Bacteria"/>
</dbReference>
<dbReference type="HOGENOM" id="CLU_050851_0_0_6"/>
<protein>
    <submittedName>
        <fullName evidence="2">Ne0113 family CRISPR-associated protein</fullName>
    </submittedName>
</protein>
<reference evidence="2 3" key="1">
    <citation type="submission" date="2013-02" db="EMBL/GenBank/DDBJ databases">
        <title>The Genome Sequence of Acinetobacter guillouiae NIPH 991.</title>
        <authorList>
            <consortium name="The Broad Institute Genome Sequencing Platform"/>
            <consortium name="The Broad Institute Genome Sequencing Center for Infectious Disease"/>
            <person name="Cerqueira G."/>
            <person name="Feldgarden M."/>
            <person name="Courvalin P."/>
            <person name="Perichon B."/>
            <person name="Grillot-Courvalin C."/>
            <person name="Clermont D."/>
            <person name="Rocha E."/>
            <person name="Yoon E.-J."/>
            <person name="Nemec A."/>
            <person name="Walker B."/>
            <person name="Young S.K."/>
            <person name="Zeng Q."/>
            <person name="Gargeya S."/>
            <person name="Fitzgerald M."/>
            <person name="Haas B."/>
            <person name="Abouelleil A."/>
            <person name="Alvarado L."/>
            <person name="Arachchi H.M."/>
            <person name="Berlin A.M."/>
            <person name="Chapman S.B."/>
            <person name="Dewar J."/>
            <person name="Goldberg J."/>
            <person name="Griggs A."/>
            <person name="Gujja S."/>
            <person name="Hansen M."/>
            <person name="Howarth C."/>
            <person name="Imamovic A."/>
            <person name="Larimer J."/>
            <person name="McCowan C."/>
            <person name="Murphy C."/>
            <person name="Neiman D."/>
            <person name="Pearson M."/>
            <person name="Priest M."/>
            <person name="Roberts A."/>
            <person name="Saif S."/>
            <person name="Shea T."/>
            <person name="Sisk P."/>
            <person name="Sykes S."/>
            <person name="Wortman J."/>
            <person name="Nusbaum C."/>
            <person name="Birren B."/>
        </authorList>
    </citation>
    <scope>NUCLEOTIDE SEQUENCE [LARGE SCALE GENOMIC DNA]</scope>
    <source>
        <strain evidence="2 3">NIPH 991</strain>
    </source>
</reference>
<evidence type="ECO:0000313" key="3">
    <source>
        <dbReference type="Proteomes" id="UP000013148"/>
    </source>
</evidence>
<organism evidence="2 3">
    <name type="scientific">Acinetobacter guillouiae NIPH 991</name>
    <dbReference type="NCBI Taxonomy" id="1217656"/>
    <lineage>
        <taxon>Bacteria</taxon>
        <taxon>Pseudomonadati</taxon>
        <taxon>Pseudomonadota</taxon>
        <taxon>Gammaproteobacteria</taxon>
        <taxon>Moraxellales</taxon>
        <taxon>Moraxellaceae</taxon>
        <taxon>Acinetobacter</taxon>
    </lineage>
</organism>
<name>N8Y1M4_ACIGI</name>
<evidence type="ECO:0000259" key="1">
    <source>
        <dbReference type="Pfam" id="PF09623"/>
    </source>
</evidence>
<dbReference type="Pfam" id="PF09623">
    <property type="entry name" value="Cas_NE0113"/>
    <property type="match status" value="1"/>
</dbReference>
<dbReference type="AlphaFoldDB" id="N8Y1M4"/>
<dbReference type="RefSeq" id="WP_004823002.1">
    <property type="nucleotide sequence ID" value="NZ_KB849456.1"/>
</dbReference>
<dbReference type="InterPro" id="IPR019092">
    <property type="entry name" value="SSO2081-like_dom"/>
</dbReference>